<dbReference type="Gene3D" id="3.90.76.10">
    <property type="entry name" value="Dipeptide-binding Protein, Domain 1"/>
    <property type="match status" value="1"/>
</dbReference>
<keyword evidence="7" id="KW-1185">Reference proteome</keyword>
<dbReference type="CDD" id="cd08504">
    <property type="entry name" value="PBP2_OppA"/>
    <property type="match status" value="1"/>
</dbReference>
<dbReference type="InterPro" id="IPR000914">
    <property type="entry name" value="SBP_5_dom"/>
</dbReference>
<evidence type="ECO:0000256" key="2">
    <source>
        <dbReference type="ARBA" id="ARBA00005695"/>
    </source>
</evidence>
<comment type="subcellular location">
    <subcellularLocation>
        <location evidence="1">Cell envelope</location>
    </subcellularLocation>
</comment>
<evidence type="ECO:0000256" key="4">
    <source>
        <dbReference type="ARBA" id="ARBA00022729"/>
    </source>
</evidence>
<dbReference type="EMBL" id="JBAJJM010000008">
    <property type="protein sequence ID" value="MEG9475957.1"/>
    <property type="molecule type" value="Genomic_DNA"/>
</dbReference>
<evidence type="ECO:0000313" key="7">
    <source>
        <dbReference type="Proteomes" id="UP001432017"/>
    </source>
</evidence>
<keyword evidence="3" id="KW-0813">Transport</keyword>
<dbReference type="PROSITE" id="PS51257">
    <property type="entry name" value="PROKAR_LIPOPROTEIN"/>
    <property type="match status" value="1"/>
</dbReference>
<sequence>MLKLLQAVKIAKRFAKMTACVLLLTSCDKLNSPKPISQSPIENQPSSTELKRAIYSAIFQLDPHKVKVSADAAPLRDLLVGLMAYNVKGDVVPAIAQNWFTEDEKSWLFILDDKATWSNGKTVTAQDFVASWQRLIDPTNHSLLAKYLVYMGIENAKAITEQQKPASELGVSALNDHTLQIRLNQPNRQLPAMLAHVALLPTYQGKDPDSAGFVSNAAYQIKQIADKKLLLQARSENVPFQTVEYNLITTIQNYSPFDIVENPLSSQKTNIVKLPRLCSYYYEFNFNDEQLSKKEVREALRSMVASANIGYDHGIQSQSVIPHNLVKDRERQWQPIIIEQLLMKAGVSLHNPLKLALLYDDSEMNSDIANQITRTLSQSELFNITPKPVDWQTANQLREQKDYQLIRSGWCADYPDPLIFLQKFHSASPDNHSGYKNDLVDEKLNQLQAETLNQEQRSLLINEINDQLYNDVAVLPLFQYQHRIGVVSSLWGIDLSNDSEVIYSKDLKRISEQKDKQ</sequence>
<feature type="domain" description="Solute-binding protein family 5" evidence="5">
    <location>
        <begin position="91"/>
        <end position="429"/>
    </location>
</feature>
<dbReference type="InterPro" id="IPR039424">
    <property type="entry name" value="SBP_5"/>
</dbReference>
<dbReference type="Pfam" id="PF00496">
    <property type="entry name" value="SBP_bac_5"/>
    <property type="match status" value="1"/>
</dbReference>
<keyword evidence="4" id="KW-0732">Signal</keyword>
<dbReference type="Gene3D" id="3.10.105.10">
    <property type="entry name" value="Dipeptide-binding Protein, Domain 3"/>
    <property type="match status" value="1"/>
</dbReference>
<protein>
    <submittedName>
        <fullName evidence="6">Peptide ABC transporter substrate-binding protein</fullName>
    </submittedName>
</protein>
<dbReference type="Proteomes" id="UP001432017">
    <property type="component" value="Unassembled WGS sequence"/>
</dbReference>
<dbReference type="RefSeq" id="WP_334254171.1">
    <property type="nucleotide sequence ID" value="NZ_JBAJJM010000008.1"/>
</dbReference>
<dbReference type="Gene3D" id="3.40.190.10">
    <property type="entry name" value="Periplasmic binding protein-like II"/>
    <property type="match status" value="1"/>
</dbReference>
<evidence type="ECO:0000313" key="6">
    <source>
        <dbReference type="EMBL" id="MEG9475957.1"/>
    </source>
</evidence>
<organism evidence="6 7">
    <name type="scientific">Mannheimia indoligenes</name>
    <dbReference type="NCBI Taxonomy" id="3103145"/>
    <lineage>
        <taxon>Bacteria</taxon>
        <taxon>Pseudomonadati</taxon>
        <taxon>Pseudomonadota</taxon>
        <taxon>Gammaproteobacteria</taxon>
        <taxon>Pasteurellales</taxon>
        <taxon>Pasteurellaceae</taxon>
        <taxon>Mannheimia</taxon>
    </lineage>
</organism>
<dbReference type="PANTHER" id="PTHR30290:SF10">
    <property type="entry name" value="PERIPLASMIC OLIGOPEPTIDE-BINDING PROTEIN-RELATED"/>
    <property type="match status" value="1"/>
</dbReference>
<comment type="similarity">
    <text evidence="2">Belongs to the bacterial solute-binding protein 5 family.</text>
</comment>
<accession>A0ABU7ZFL0</accession>
<dbReference type="PIRSF" id="PIRSF002741">
    <property type="entry name" value="MppA"/>
    <property type="match status" value="1"/>
</dbReference>
<dbReference type="InterPro" id="IPR030678">
    <property type="entry name" value="Peptide/Ni-bd"/>
</dbReference>
<evidence type="ECO:0000259" key="5">
    <source>
        <dbReference type="Pfam" id="PF00496"/>
    </source>
</evidence>
<comment type="caution">
    <text evidence="6">The sequence shown here is derived from an EMBL/GenBank/DDBJ whole genome shotgun (WGS) entry which is preliminary data.</text>
</comment>
<evidence type="ECO:0000256" key="1">
    <source>
        <dbReference type="ARBA" id="ARBA00004196"/>
    </source>
</evidence>
<reference evidence="6" key="1">
    <citation type="submission" date="2023-12" db="EMBL/GenBank/DDBJ databases">
        <title>Mannheima indologenes sp. nov. proposed for Clade V organisms of Mannheimia.</title>
        <authorList>
            <person name="Christensen H."/>
        </authorList>
    </citation>
    <scope>NUCLEOTIDE SEQUENCE</scope>
    <source>
        <strain evidence="6">M14.4</strain>
    </source>
</reference>
<evidence type="ECO:0000256" key="3">
    <source>
        <dbReference type="ARBA" id="ARBA00022448"/>
    </source>
</evidence>
<dbReference type="SUPFAM" id="SSF53850">
    <property type="entry name" value="Periplasmic binding protein-like II"/>
    <property type="match status" value="1"/>
</dbReference>
<proteinExistence type="inferred from homology"/>
<gene>
    <name evidence="6" type="ORF">V6W77_06680</name>
</gene>
<dbReference type="PANTHER" id="PTHR30290">
    <property type="entry name" value="PERIPLASMIC BINDING COMPONENT OF ABC TRANSPORTER"/>
    <property type="match status" value="1"/>
</dbReference>
<name>A0ABU7ZFL0_9PAST</name>